<name>A0A0B1RTL0_OESDE</name>
<dbReference type="EMBL" id="KN613201">
    <property type="protein sequence ID" value="KHJ74976.1"/>
    <property type="molecule type" value="Genomic_DNA"/>
</dbReference>
<keyword evidence="3" id="KW-1185">Reference proteome</keyword>
<reference evidence="2 3" key="1">
    <citation type="submission" date="2014-03" db="EMBL/GenBank/DDBJ databases">
        <title>Draft genome of the hookworm Oesophagostomum dentatum.</title>
        <authorList>
            <person name="Mitreva M."/>
        </authorList>
    </citation>
    <scope>NUCLEOTIDE SEQUENCE [LARGE SCALE GENOMIC DNA]</scope>
    <source>
        <strain evidence="2 3">OD-Hann</strain>
    </source>
</reference>
<dbReference type="AlphaFoldDB" id="A0A0B1RTL0"/>
<sequence>MHSLRRVFLKHIFLLNALVLLRDGPLAYYSRYISALPSLRWTGDSHAMPVFDLSPVEFDPSELEVQGAVEREIVTIGGKVQSLSLSPDGQRLAVNFAGKLLVRDTLRC</sequence>
<accession>A0A0B1RTL0</accession>
<evidence type="ECO:0000313" key="3">
    <source>
        <dbReference type="Proteomes" id="UP000053660"/>
    </source>
</evidence>
<proteinExistence type="predicted"/>
<gene>
    <name evidence="2" type="ORF">OESDEN_25408</name>
</gene>
<evidence type="ECO:0000313" key="2">
    <source>
        <dbReference type="EMBL" id="KHJ74976.1"/>
    </source>
</evidence>
<organism evidence="2 3">
    <name type="scientific">Oesophagostomum dentatum</name>
    <name type="common">Nodular worm</name>
    <dbReference type="NCBI Taxonomy" id="61180"/>
    <lineage>
        <taxon>Eukaryota</taxon>
        <taxon>Metazoa</taxon>
        <taxon>Ecdysozoa</taxon>
        <taxon>Nematoda</taxon>
        <taxon>Chromadorea</taxon>
        <taxon>Rhabditida</taxon>
        <taxon>Rhabditina</taxon>
        <taxon>Rhabditomorpha</taxon>
        <taxon>Strongyloidea</taxon>
        <taxon>Strongylidae</taxon>
        <taxon>Oesophagostomum</taxon>
    </lineage>
</organism>
<protein>
    <submittedName>
        <fullName evidence="2">Uncharacterized protein</fullName>
    </submittedName>
</protein>
<feature type="signal peptide" evidence="1">
    <location>
        <begin position="1"/>
        <end position="27"/>
    </location>
</feature>
<dbReference type="Proteomes" id="UP000053660">
    <property type="component" value="Unassembled WGS sequence"/>
</dbReference>
<feature type="non-terminal residue" evidence="2">
    <location>
        <position position="108"/>
    </location>
</feature>
<keyword evidence="1" id="KW-0732">Signal</keyword>
<feature type="chain" id="PRO_5002064155" evidence="1">
    <location>
        <begin position="28"/>
        <end position="108"/>
    </location>
</feature>
<evidence type="ECO:0000256" key="1">
    <source>
        <dbReference type="SAM" id="SignalP"/>
    </source>
</evidence>